<dbReference type="RefSeq" id="WP_354664014.1">
    <property type="nucleotide sequence ID" value="NZ_JBEXAC010000004.1"/>
</dbReference>
<dbReference type="Proteomes" id="UP001549749">
    <property type="component" value="Unassembled WGS sequence"/>
</dbReference>
<protein>
    <submittedName>
        <fullName evidence="1">Uncharacterized protein</fullName>
    </submittedName>
</protein>
<keyword evidence="2" id="KW-1185">Reference proteome</keyword>
<comment type="caution">
    <text evidence="1">The sequence shown here is derived from an EMBL/GenBank/DDBJ whole genome shotgun (WGS) entry which is preliminary data.</text>
</comment>
<sequence length="397" mass="45832">MCEGYVLEWLDTLVTVTLNPVKTKISIAITDDVATIQDQVIVQKNKVQSAIKSTVFTLDDEAKIKCLIKKYHSSLITLLDQALEDMALIADNGPIRQVLSTIVSCLDELLTLIEHRFTSYLSIEERVPATYLNGVKKELSKRLSVIDKKLRGYAAYQPSFTILRQELEKFLNQPSDKHTYIFQEILYIKDLCLELERLEPVDSNAAYSKLDELLINMNFNSKTYIYNLTERLATNVNDIEQPDAKMDSLLFYLKLFKQYHKKPGIIFNRKDADLHKQVSNWFTQEVFYLEKQIHYSIVPIKGVATPKEVVQKEKIKLLSILSVDQMALILRAADDLKIVMARSLNSVFKNIVPYLSTPYQENISYDSMRSKSYSAETRDKEIVIETLQQMIKRISDY</sequence>
<proteinExistence type="predicted"/>
<gene>
    <name evidence="1" type="ORF">ABR189_28940</name>
</gene>
<dbReference type="EMBL" id="JBEXAC010000004">
    <property type="protein sequence ID" value="MET7001442.1"/>
    <property type="molecule type" value="Genomic_DNA"/>
</dbReference>
<evidence type="ECO:0000313" key="2">
    <source>
        <dbReference type="Proteomes" id="UP001549749"/>
    </source>
</evidence>
<organism evidence="1 2">
    <name type="scientific">Chitinophaga defluvii</name>
    <dbReference type="NCBI Taxonomy" id="3163343"/>
    <lineage>
        <taxon>Bacteria</taxon>
        <taxon>Pseudomonadati</taxon>
        <taxon>Bacteroidota</taxon>
        <taxon>Chitinophagia</taxon>
        <taxon>Chitinophagales</taxon>
        <taxon>Chitinophagaceae</taxon>
        <taxon>Chitinophaga</taxon>
    </lineage>
</organism>
<evidence type="ECO:0000313" key="1">
    <source>
        <dbReference type="EMBL" id="MET7001442.1"/>
    </source>
</evidence>
<name>A0ABV2TEK3_9BACT</name>
<accession>A0ABV2TEK3</accession>
<reference evidence="1 2" key="1">
    <citation type="submission" date="2024-06" db="EMBL/GenBank/DDBJ databases">
        <title>Chitinophaga defluvii sp. nov., isolated from municipal sewage.</title>
        <authorList>
            <person name="Zhang L."/>
        </authorList>
    </citation>
    <scope>NUCLEOTIDE SEQUENCE [LARGE SCALE GENOMIC DNA]</scope>
    <source>
        <strain evidence="1 2">H8</strain>
    </source>
</reference>